<evidence type="ECO:0000313" key="2">
    <source>
        <dbReference type="Proteomes" id="UP000266841"/>
    </source>
</evidence>
<reference evidence="1 2" key="1">
    <citation type="journal article" date="2012" name="Genome Biol.">
        <title>Genome and low-iron response of an oceanic diatom adapted to chronic iron limitation.</title>
        <authorList>
            <person name="Lommer M."/>
            <person name="Specht M."/>
            <person name="Roy A.S."/>
            <person name="Kraemer L."/>
            <person name="Andreson R."/>
            <person name="Gutowska M.A."/>
            <person name="Wolf J."/>
            <person name="Bergner S.V."/>
            <person name="Schilhabel M.B."/>
            <person name="Klostermeier U.C."/>
            <person name="Beiko R.G."/>
            <person name="Rosenstiel P."/>
            <person name="Hippler M."/>
            <person name="Laroche J."/>
        </authorList>
    </citation>
    <scope>NUCLEOTIDE SEQUENCE [LARGE SCALE GENOMIC DNA]</scope>
    <source>
        <strain evidence="1 2">CCMP1005</strain>
    </source>
</reference>
<evidence type="ECO:0000313" key="1">
    <source>
        <dbReference type="EMBL" id="EJK47025.1"/>
    </source>
</evidence>
<name>K0R3R0_THAOC</name>
<accession>K0R3R0</accession>
<keyword evidence="2" id="KW-1185">Reference proteome</keyword>
<proteinExistence type="predicted"/>
<dbReference type="EMBL" id="AGNL01047412">
    <property type="protein sequence ID" value="EJK47025.1"/>
    <property type="molecule type" value="Genomic_DNA"/>
</dbReference>
<protein>
    <submittedName>
        <fullName evidence="1">Uncharacterized protein</fullName>
    </submittedName>
</protein>
<organism evidence="1 2">
    <name type="scientific">Thalassiosira oceanica</name>
    <name type="common">Marine diatom</name>
    <dbReference type="NCBI Taxonomy" id="159749"/>
    <lineage>
        <taxon>Eukaryota</taxon>
        <taxon>Sar</taxon>
        <taxon>Stramenopiles</taxon>
        <taxon>Ochrophyta</taxon>
        <taxon>Bacillariophyta</taxon>
        <taxon>Coscinodiscophyceae</taxon>
        <taxon>Thalassiosirophycidae</taxon>
        <taxon>Thalassiosirales</taxon>
        <taxon>Thalassiosiraceae</taxon>
        <taxon>Thalassiosira</taxon>
    </lineage>
</organism>
<sequence length="105" mass="11406">KGFPRYSAPLADPNAEANQTIIPLVEGVLKVVSKKMLAQDVDELSICDEAITDMAAAFRQSEGVSAQVVSSLAYLRDRVGVPRDMRLPAARQLRAHLNWAIAACK</sequence>
<dbReference type="AlphaFoldDB" id="K0R3R0"/>
<feature type="non-terminal residue" evidence="1">
    <location>
        <position position="1"/>
    </location>
</feature>
<dbReference type="Proteomes" id="UP000266841">
    <property type="component" value="Unassembled WGS sequence"/>
</dbReference>
<comment type="caution">
    <text evidence="1">The sequence shown here is derived from an EMBL/GenBank/DDBJ whole genome shotgun (WGS) entry which is preliminary data.</text>
</comment>
<dbReference type="OrthoDB" id="10265391at2759"/>
<gene>
    <name evidence="1" type="ORF">THAOC_34279</name>
</gene>